<accession>A0A1D1ZGH4</accession>
<keyword evidence="2" id="KW-0472">Membrane</keyword>
<reference evidence="4" key="1">
    <citation type="submission" date="2015-07" db="EMBL/GenBank/DDBJ databases">
        <title>Transcriptome Assembly of Anthurium amnicola.</title>
        <authorList>
            <person name="Suzuki J."/>
        </authorList>
    </citation>
    <scope>NUCLEOTIDE SEQUENCE</scope>
</reference>
<protein>
    <submittedName>
        <fullName evidence="4">Putative peptide transport permease protein Mb1314c</fullName>
    </submittedName>
</protein>
<dbReference type="PANTHER" id="PTHR36787">
    <property type="entry name" value="TRANSMEMBRANE PROTEIN"/>
    <property type="match status" value="1"/>
</dbReference>
<feature type="transmembrane region" description="Helical" evidence="2">
    <location>
        <begin position="135"/>
        <end position="157"/>
    </location>
</feature>
<feature type="region of interest" description="Disordered" evidence="1">
    <location>
        <begin position="73"/>
        <end position="94"/>
    </location>
</feature>
<organism evidence="4">
    <name type="scientific">Anthurium amnicola</name>
    <dbReference type="NCBI Taxonomy" id="1678845"/>
    <lineage>
        <taxon>Eukaryota</taxon>
        <taxon>Viridiplantae</taxon>
        <taxon>Streptophyta</taxon>
        <taxon>Embryophyta</taxon>
        <taxon>Tracheophyta</taxon>
        <taxon>Spermatophyta</taxon>
        <taxon>Magnoliopsida</taxon>
        <taxon>Liliopsida</taxon>
        <taxon>Araceae</taxon>
        <taxon>Pothoideae</taxon>
        <taxon>Potheae</taxon>
        <taxon>Anthurium</taxon>
    </lineage>
</organism>
<evidence type="ECO:0000256" key="1">
    <source>
        <dbReference type="SAM" id="MobiDB-lite"/>
    </source>
</evidence>
<evidence type="ECO:0000313" key="4">
    <source>
        <dbReference type="EMBL" id="JAT65958.1"/>
    </source>
</evidence>
<sequence>MMADETKEPSSSTHFPGADVQVLTPGVVPLHNHGQNDHGPGIYAVPVLPFMGPVPGFSSNNLIPITYNIPTRPDPSGVVSGDNSQGPRQQHGPERQVVVRRFQFAIQIDLGLILKLAAVVFLFNQEGSRQRLITLLLSAFLIYLYQTGAFTPILRWLRRAGAPPQQQAAVRQENVPPVVQEHPNEHQPEENAGAEYQNQPVENEGPVENENHAEVGRRNGVDWLGIAKEIKMVIVGFIISLFPGFHHHHD</sequence>
<dbReference type="EMBL" id="GDJX01001978">
    <property type="protein sequence ID" value="JAT65958.1"/>
    <property type="molecule type" value="Transcribed_RNA"/>
</dbReference>
<proteinExistence type="predicted"/>
<evidence type="ECO:0000256" key="2">
    <source>
        <dbReference type="SAM" id="Phobius"/>
    </source>
</evidence>
<feature type="transmembrane region" description="Helical" evidence="2">
    <location>
        <begin position="104"/>
        <end position="123"/>
    </location>
</feature>
<name>A0A1D1ZGH4_9ARAE</name>
<dbReference type="AlphaFoldDB" id="A0A1D1ZGH4"/>
<keyword evidence="2" id="KW-0812">Transmembrane</keyword>
<keyword evidence="2" id="KW-1133">Transmembrane helix</keyword>
<evidence type="ECO:0000313" key="3">
    <source>
        <dbReference type="EMBL" id="JAT42278.1"/>
    </source>
</evidence>
<dbReference type="EMBL" id="GDJX01025658">
    <property type="protein sequence ID" value="JAT42278.1"/>
    <property type="molecule type" value="Transcribed_RNA"/>
</dbReference>
<gene>
    <name evidence="4" type="primary">Mb1314c_0</name>
    <name evidence="3" type="synonym">Mb1314c_1</name>
    <name evidence="3" type="ORF">g.43141</name>
    <name evidence="4" type="ORF">g.43142</name>
</gene>